<evidence type="ECO:0000259" key="6">
    <source>
        <dbReference type="SMART" id="SM00499"/>
    </source>
</evidence>
<dbReference type="InterPro" id="IPR016140">
    <property type="entry name" value="Bifunc_inhib/LTP/seed_store"/>
</dbReference>
<dbReference type="Gene3D" id="1.10.110.10">
    <property type="entry name" value="Plant lipid-transfer and hydrophobic proteins"/>
    <property type="match status" value="1"/>
</dbReference>
<dbReference type="PANTHER" id="PTHR33076">
    <property type="entry name" value="NON-SPECIFIC LIPID-TRANSFER PROTEIN 2-RELATED"/>
    <property type="match status" value="1"/>
</dbReference>
<evidence type="ECO:0000256" key="5">
    <source>
        <dbReference type="SAM" id="SignalP"/>
    </source>
</evidence>
<dbReference type="SMR" id="D4QD76"/>
<feature type="chain" id="PRO_5003062143" description="Non-specific lipid-transfer protein" evidence="5">
    <location>
        <begin position="21"/>
        <end position="118"/>
    </location>
</feature>
<dbReference type="CDD" id="cd01960">
    <property type="entry name" value="nsLTP1"/>
    <property type="match status" value="1"/>
</dbReference>
<evidence type="ECO:0000256" key="1">
    <source>
        <dbReference type="ARBA" id="ARBA00009748"/>
    </source>
</evidence>
<accession>D4QD76</accession>
<keyword evidence="2 4" id="KW-0813">Transport</keyword>
<dbReference type="InterPro" id="IPR036312">
    <property type="entry name" value="Bifun_inhib/LTP/seed_sf"/>
</dbReference>
<protein>
    <recommendedName>
        <fullName evidence="4">Non-specific lipid-transfer protein</fullName>
    </recommendedName>
</protein>
<gene>
    <name evidence="7" type="primary">DcLTP3</name>
</gene>
<evidence type="ECO:0000256" key="3">
    <source>
        <dbReference type="ARBA" id="ARBA00023157"/>
    </source>
</evidence>
<dbReference type="GO" id="GO:0008289">
    <property type="term" value="F:lipid binding"/>
    <property type="evidence" value="ECO:0007669"/>
    <property type="project" value="UniProtKB-KW"/>
</dbReference>
<name>D4QD76_DIACA</name>
<comment type="function">
    <text evidence="4">Plant non-specific lipid-transfer proteins transfer phospholipids as well as galactolipids across membranes. May play a role in wax or cutin deposition in the cell walls of expanding epidermal cells and certain secretory tissues.</text>
</comment>
<dbReference type="SUPFAM" id="SSF47699">
    <property type="entry name" value="Bifunctional inhibitor/lipid-transfer protein/seed storage 2S albumin"/>
    <property type="match status" value="1"/>
</dbReference>
<evidence type="ECO:0000256" key="4">
    <source>
        <dbReference type="RuleBase" id="RU000628"/>
    </source>
</evidence>
<sequence>MVNTKNIICALIMCMIMISAQNVVVEAVTCGQVASNLGSCIPYLKGGPGPSGQCCGGIKTLNGLAKTTPDRQTACNCLKSESASISGINYALASGLPSKCGVSVPYTISPSVDCSKVR</sequence>
<feature type="domain" description="Bifunctional inhibitor/plant lipid transfer protein/seed storage helical" evidence="6">
    <location>
        <begin position="30"/>
        <end position="114"/>
    </location>
</feature>
<reference evidence="7" key="1">
    <citation type="journal article" date="2010" name="J. Exp. Bot.">
        <title>Differential expression of genes identified by suppression subtractive hybridization in petals of opening carnation flowers.</title>
        <authorList>
            <person name="Harada T."/>
            <person name="Torii Y."/>
            <person name="Morita S."/>
            <person name="Masumura T."/>
            <person name="Satoh S."/>
        </authorList>
    </citation>
    <scope>NUCLEOTIDE SEQUENCE</scope>
    <source>
        <tissue evidence="7">Petal</tissue>
    </source>
</reference>
<comment type="similarity">
    <text evidence="1 4">Belongs to the plant LTP family.</text>
</comment>
<proteinExistence type="evidence at transcript level"/>
<dbReference type="PRINTS" id="PR00382">
    <property type="entry name" value="LIPIDTRNSFER"/>
</dbReference>
<dbReference type="PROSITE" id="PS00597">
    <property type="entry name" value="PLANT_LTP"/>
    <property type="match status" value="1"/>
</dbReference>
<keyword evidence="5" id="KW-0732">Signal</keyword>
<dbReference type="Pfam" id="PF00234">
    <property type="entry name" value="Tryp_alpha_amyl"/>
    <property type="match status" value="1"/>
</dbReference>
<dbReference type="FunFam" id="1.10.110.10:FF:000002">
    <property type="entry name" value="Non-specific lipid-transfer protein"/>
    <property type="match status" value="1"/>
</dbReference>
<dbReference type="SMART" id="SM00499">
    <property type="entry name" value="AAI"/>
    <property type="match status" value="1"/>
</dbReference>
<dbReference type="InterPro" id="IPR000528">
    <property type="entry name" value="Plant_nsLTP"/>
</dbReference>
<keyword evidence="3" id="KW-1015">Disulfide bond</keyword>
<dbReference type="GO" id="GO:0006869">
    <property type="term" value="P:lipid transport"/>
    <property type="evidence" value="ECO:0007669"/>
    <property type="project" value="InterPro"/>
</dbReference>
<dbReference type="EMBL" id="AB517654">
    <property type="protein sequence ID" value="BAI94498.1"/>
    <property type="molecule type" value="mRNA"/>
</dbReference>
<keyword evidence="4" id="KW-0446">Lipid-binding</keyword>
<feature type="signal peptide" evidence="5">
    <location>
        <begin position="1"/>
        <end position="20"/>
    </location>
</feature>
<evidence type="ECO:0000256" key="2">
    <source>
        <dbReference type="ARBA" id="ARBA00022448"/>
    </source>
</evidence>
<dbReference type="AlphaFoldDB" id="D4QD76"/>
<organism evidence="7">
    <name type="scientific">Dianthus caryophyllus</name>
    <name type="common">Carnation</name>
    <name type="synonym">Clove pink</name>
    <dbReference type="NCBI Taxonomy" id="3570"/>
    <lineage>
        <taxon>Eukaryota</taxon>
        <taxon>Viridiplantae</taxon>
        <taxon>Streptophyta</taxon>
        <taxon>Embryophyta</taxon>
        <taxon>Tracheophyta</taxon>
        <taxon>Spermatophyta</taxon>
        <taxon>Magnoliopsida</taxon>
        <taxon>eudicotyledons</taxon>
        <taxon>Gunneridae</taxon>
        <taxon>Pentapetalae</taxon>
        <taxon>Caryophyllales</taxon>
        <taxon>Caryophyllaceae</taxon>
        <taxon>Caryophylleae</taxon>
        <taxon>Dianthus</taxon>
    </lineage>
</organism>
<evidence type="ECO:0000313" key="7">
    <source>
        <dbReference type="EMBL" id="BAI94498.1"/>
    </source>
</evidence>